<dbReference type="SUPFAM" id="SSF53335">
    <property type="entry name" value="S-adenosyl-L-methionine-dependent methyltransferases"/>
    <property type="match status" value="1"/>
</dbReference>
<evidence type="ECO:0000256" key="5">
    <source>
        <dbReference type="ARBA" id="ARBA00048391"/>
    </source>
</evidence>
<dbReference type="Pfam" id="PF05175">
    <property type="entry name" value="MTS"/>
    <property type="match status" value="1"/>
</dbReference>
<dbReference type="GO" id="GO:0102559">
    <property type="term" value="F:peptide chain release factor N(5)-glutamine methyltransferase activity"/>
    <property type="evidence" value="ECO:0007669"/>
    <property type="project" value="UniProtKB-EC"/>
</dbReference>
<dbReference type="Proteomes" id="UP000504634">
    <property type="component" value="Unplaced"/>
</dbReference>
<evidence type="ECO:0000313" key="9">
    <source>
        <dbReference type="RefSeq" id="XP_030376647.1"/>
    </source>
</evidence>
<dbReference type="NCBIfam" id="TIGR00536">
    <property type="entry name" value="hemK_fam"/>
    <property type="match status" value="1"/>
</dbReference>
<dbReference type="GO" id="GO:0003676">
    <property type="term" value="F:nucleic acid binding"/>
    <property type="evidence" value="ECO:0007669"/>
    <property type="project" value="InterPro"/>
</dbReference>
<organism evidence="8 9">
    <name type="scientific">Drosophila lebanonensis</name>
    <name type="common">Fruit fly</name>
    <name type="synonym">Scaptodrosophila lebanonensis</name>
    <dbReference type="NCBI Taxonomy" id="7225"/>
    <lineage>
        <taxon>Eukaryota</taxon>
        <taxon>Metazoa</taxon>
        <taxon>Ecdysozoa</taxon>
        <taxon>Arthropoda</taxon>
        <taxon>Hexapoda</taxon>
        <taxon>Insecta</taxon>
        <taxon>Pterygota</taxon>
        <taxon>Neoptera</taxon>
        <taxon>Endopterygota</taxon>
        <taxon>Diptera</taxon>
        <taxon>Brachycera</taxon>
        <taxon>Muscomorpha</taxon>
        <taxon>Ephydroidea</taxon>
        <taxon>Drosophilidae</taxon>
        <taxon>Scaptodrosophila</taxon>
    </lineage>
</organism>
<sequence>MMLKLLTKPMRCLAAAKLTRYASSGSSQPSAEHAVTETTKDETVVPVTKALDGWAGKLKEAGVEDTDFNLKCIVSHVLQRKFNTVPDNYANVSFNSSQLRDFERFCEARCARMPLQHIIGEWDFMDITLKTAPTVFIPRPETEEFVRRVIEEYRESEHIDMLEVGCGSGAMSLSMLHALPHVDATGIERSKAATALAWENAKLLGLHQRFKVYNHTMEENKYMPEELKDKQYDLIISNPPYVKTMEFQYLHPEVVVYENINALDGGPDGLRVARLVFDLACVHLRPGGKLWLELGNEHPPLVKTIMNLKYEGRLRFVDSYKDQYKRERFVQIEKV</sequence>
<dbReference type="InterPro" id="IPR004556">
    <property type="entry name" value="HemK-like"/>
</dbReference>
<name>A0A6J2TNU3_DROLE</name>
<reference evidence="9" key="1">
    <citation type="submission" date="2025-08" db="UniProtKB">
        <authorList>
            <consortium name="RefSeq"/>
        </authorList>
    </citation>
    <scope>IDENTIFICATION</scope>
    <source>
        <strain evidence="9">11010-0011.00</strain>
        <tissue evidence="9">Whole body</tissue>
    </source>
</reference>
<dbReference type="InterPro" id="IPR040758">
    <property type="entry name" value="PrmC_N"/>
</dbReference>
<dbReference type="PANTHER" id="PTHR18895:SF74">
    <property type="entry name" value="MTRF1L RELEASE FACTOR GLUTAMINE METHYLTRANSFERASE"/>
    <property type="match status" value="1"/>
</dbReference>
<feature type="domain" description="Methyltransferase small" evidence="6">
    <location>
        <begin position="154"/>
        <end position="249"/>
    </location>
</feature>
<dbReference type="GeneID" id="115625658"/>
<protein>
    <recommendedName>
        <fullName evidence="1">peptide chain release factor N(5)-glutamine methyltransferase</fullName>
        <ecNumber evidence="1">2.1.1.297</ecNumber>
    </recommendedName>
</protein>
<dbReference type="InterPro" id="IPR007848">
    <property type="entry name" value="Small_mtfrase_dom"/>
</dbReference>
<dbReference type="EC" id="2.1.1.297" evidence="1"/>
<dbReference type="RefSeq" id="XP_030376647.1">
    <property type="nucleotide sequence ID" value="XM_030520787.1"/>
</dbReference>
<dbReference type="GO" id="GO:0032259">
    <property type="term" value="P:methylation"/>
    <property type="evidence" value="ECO:0007669"/>
    <property type="project" value="UniProtKB-KW"/>
</dbReference>
<dbReference type="InterPro" id="IPR029063">
    <property type="entry name" value="SAM-dependent_MTases_sf"/>
</dbReference>
<dbReference type="Gene3D" id="3.40.50.150">
    <property type="entry name" value="Vaccinia Virus protein VP39"/>
    <property type="match status" value="1"/>
</dbReference>
<dbReference type="InterPro" id="IPR050320">
    <property type="entry name" value="N5-glutamine_MTase"/>
</dbReference>
<evidence type="ECO:0000259" key="6">
    <source>
        <dbReference type="Pfam" id="PF05175"/>
    </source>
</evidence>
<evidence type="ECO:0000313" key="8">
    <source>
        <dbReference type="Proteomes" id="UP000504634"/>
    </source>
</evidence>
<gene>
    <name evidence="9" type="primary">LOC115625658</name>
</gene>
<comment type="catalytic activity">
    <reaction evidence="5">
        <text>L-glutaminyl-[peptide chain release factor] + S-adenosyl-L-methionine = N(5)-methyl-L-glutaminyl-[peptide chain release factor] + S-adenosyl-L-homocysteine + H(+)</text>
        <dbReference type="Rhea" id="RHEA:42896"/>
        <dbReference type="Rhea" id="RHEA-COMP:10271"/>
        <dbReference type="Rhea" id="RHEA-COMP:10272"/>
        <dbReference type="ChEBI" id="CHEBI:15378"/>
        <dbReference type="ChEBI" id="CHEBI:30011"/>
        <dbReference type="ChEBI" id="CHEBI:57856"/>
        <dbReference type="ChEBI" id="CHEBI:59789"/>
        <dbReference type="ChEBI" id="CHEBI:61891"/>
        <dbReference type="EC" id="2.1.1.297"/>
    </reaction>
</comment>
<feature type="domain" description="Release factor glutamine methyltransferase N-terminal" evidence="7">
    <location>
        <begin position="50"/>
        <end position="120"/>
    </location>
</feature>
<dbReference type="CTD" id="51409"/>
<proteinExistence type="predicted"/>
<evidence type="ECO:0000256" key="2">
    <source>
        <dbReference type="ARBA" id="ARBA00022603"/>
    </source>
</evidence>
<keyword evidence="4" id="KW-0949">S-adenosyl-L-methionine</keyword>
<dbReference type="OrthoDB" id="269872at2759"/>
<dbReference type="PROSITE" id="PS00092">
    <property type="entry name" value="N6_MTASE"/>
    <property type="match status" value="1"/>
</dbReference>
<keyword evidence="2 9" id="KW-0489">Methyltransferase</keyword>
<keyword evidence="3" id="KW-0808">Transferase</keyword>
<dbReference type="Pfam" id="PF17827">
    <property type="entry name" value="PrmC_N"/>
    <property type="match status" value="1"/>
</dbReference>
<evidence type="ECO:0000256" key="4">
    <source>
        <dbReference type="ARBA" id="ARBA00022691"/>
    </source>
</evidence>
<dbReference type="AlphaFoldDB" id="A0A6J2TNU3"/>
<evidence type="ECO:0000256" key="3">
    <source>
        <dbReference type="ARBA" id="ARBA00022679"/>
    </source>
</evidence>
<dbReference type="CDD" id="cd02440">
    <property type="entry name" value="AdoMet_MTases"/>
    <property type="match status" value="1"/>
</dbReference>
<dbReference type="GO" id="GO:0005739">
    <property type="term" value="C:mitochondrion"/>
    <property type="evidence" value="ECO:0007669"/>
    <property type="project" value="TreeGrafter"/>
</dbReference>
<evidence type="ECO:0000256" key="1">
    <source>
        <dbReference type="ARBA" id="ARBA00012771"/>
    </source>
</evidence>
<dbReference type="PANTHER" id="PTHR18895">
    <property type="entry name" value="HEMK METHYLTRANSFERASE"/>
    <property type="match status" value="1"/>
</dbReference>
<evidence type="ECO:0000259" key="7">
    <source>
        <dbReference type="Pfam" id="PF17827"/>
    </source>
</evidence>
<dbReference type="Gene3D" id="1.10.8.10">
    <property type="entry name" value="DNA helicase RuvA subunit, C-terminal domain"/>
    <property type="match status" value="1"/>
</dbReference>
<dbReference type="InterPro" id="IPR002052">
    <property type="entry name" value="DNA_methylase_N6_adenine_CS"/>
</dbReference>
<keyword evidence="8" id="KW-1185">Reference proteome</keyword>
<accession>A0A6J2TNU3</accession>